<dbReference type="VEuPathDB" id="HostDB:ENSMUSG00000073406"/>
<protein>
    <submittedName>
        <fullName evidence="4">Histocompatibility 2, T region locus 13</fullName>
    </submittedName>
</protein>
<proteinExistence type="predicted"/>
<dbReference type="HOGENOM" id="CLU_2670456_0_0_1"/>
<keyword evidence="3" id="KW-0732">Signal</keyword>
<dbReference type="Bgee" id="ENSMUSG00000073406">
    <property type="expression patterns" value="Expressed in intestinal villus and 114 other cell types or tissues"/>
</dbReference>
<evidence type="ECO:0000313" key="6">
    <source>
        <dbReference type="Proteomes" id="UP000000589"/>
    </source>
</evidence>
<reference evidence="4 6" key="1">
    <citation type="journal article" date="2009" name="PLoS Biol.">
        <title>Lineage-specific biology revealed by a finished genome assembly of the mouse.</title>
        <authorList>
            <consortium name="Mouse Genome Sequencing Consortium"/>
            <person name="Church D.M."/>
            <person name="Goodstadt L."/>
            <person name="Hillier L.W."/>
            <person name="Zody M.C."/>
            <person name="Goldstein S."/>
            <person name="She X."/>
            <person name="Bult C.J."/>
            <person name="Agarwala R."/>
            <person name="Cherry J.L."/>
            <person name="DiCuccio M."/>
            <person name="Hlavina W."/>
            <person name="Kapustin Y."/>
            <person name="Meric P."/>
            <person name="Maglott D."/>
            <person name="Birtle Z."/>
            <person name="Marques A.C."/>
            <person name="Graves T."/>
            <person name="Zhou S."/>
            <person name="Teague B."/>
            <person name="Potamousis K."/>
            <person name="Churas C."/>
            <person name="Place M."/>
            <person name="Herschleb J."/>
            <person name="Runnheim R."/>
            <person name="Forrest D."/>
            <person name="Amos-Landgraf J."/>
            <person name="Schwartz D.C."/>
            <person name="Cheng Z."/>
            <person name="Lindblad-Toh K."/>
            <person name="Eichler E.E."/>
            <person name="Ponting C.P."/>
        </authorList>
    </citation>
    <scope>NUCLEOTIDE SEQUENCE [LARGE SCALE GENOMIC DNA]</scope>
    <source>
        <strain evidence="4 6">C57BL/6J</strain>
    </source>
</reference>
<feature type="signal peptide" evidence="3">
    <location>
        <begin position="1"/>
        <end position="21"/>
    </location>
</feature>
<gene>
    <name evidence="4 5" type="primary">H2-T13</name>
</gene>
<feature type="region of interest" description="Disordered" evidence="1">
    <location>
        <begin position="22"/>
        <end position="41"/>
    </location>
</feature>
<dbReference type="Proteomes" id="UP000000589">
    <property type="component" value="Chromosome 17"/>
</dbReference>
<dbReference type="jPOST" id="V9GXI3"/>
<keyword evidence="2" id="KW-0812">Transmembrane</keyword>
<dbReference type="Ensembl" id="ENSMUST00000183999.8">
    <property type="protein sequence ID" value="ENSMUSP00000139165.2"/>
    <property type="gene ID" value="ENSMUSG00000073406.11"/>
</dbReference>
<evidence type="ECO:0000256" key="1">
    <source>
        <dbReference type="SAM" id="MobiDB-lite"/>
    </source>
</evidence>
<accession>V9GXI3</accession>
<dbReference type="AGR" id="MGI:95945"/>
<keyword evidence="2" id="KW-0472">Membrane</keyword>
<keyword evidence="2" id="KW-1133">Transmembrane helix</keyword>
<organism evidence="4 6">
    <name type="scientific">Mus musculus</name>
    <name type="common">Mouse</name>
    <dbReference type="NCBI Taxonomy" id="10090"/>
    <lineage>
        <taxon>Eukaryota</taxon>
        <taxon>Metazoa</taxon>
        <taxon>Chordata</taxon>
        <taxon>Craniata</taxon>
        <taxon>Vertebrata</taxon>
        <taxon>Euteleostomi</taxon>
        <taxon>Mammalia</taxon>
        <taxon>Eutheria</taxon>
        <taxon>Euarchontoglires</taxon>
        <taxon>Glires</taxon>
        <taxon>Rodentia</taxon>
        <taxon>Myomorpha</taxon>
        <taxon>Muroidea</taxon>
        <taxon>Muridae</taxon>
        <taxon>Murinae</taxon>
        <taxon>Mus</taxon>
        <taxon>Mus</taxon>
    </lineage>
</organism>
<reference evidence="4" key="3">
    <citation type="submission" date="2025-08" db="UniProtKB">
        <authorList>
            <consortium name="Ensembl"/>
        </authorList>
    </citation>
    <scope>IDENTIFICATION</scope>
    <source>
        <strain evidence="4">C57BL/6J</strain>
    </source>
</reference>
<reference evidence="4 6" key="2">
    <citation type="journal article" date="2011" name="PLoS Biol.">
        <title>Modernizing reference genome assemblies.</title>
        <authorList>
            <person name="Church D.M."/>
            <person name="Schneider V.A."/>
            <person name="Graves T."/>
            <person name="Auger K."/>
            <person name="Cunningham F."/>
            <person name="Bouk N."/>
            <person name="Chen H.C."/>
            <person name="Agarwala R."/>
            <person name="McLaren W.M."/>
            <person name="Ritchie G.R."/>
            <person name="Albracht D."/>
            <person name="Kremitzki M."/>
            <person name="Rock S."/>
            <person name="Kotkiewicz H."/>
            <person name="Kremitzki C."/>
            <person name="Wollam A."/>
            <person name="Trani L."/>
            <person name="Fulton L."/>
            <person name="Fulton R."/>
            <person name="Matthews L."/>
            <person name="Whitehead S."/>
            <person name="Chow W."/>
            <person name="Torrance J."/>
            <person name="Dunn M."/>
            <person name="Harden G."/>
            <person name="Threadgold G."/>
            <person name="Wood J."/>
            <person name="Collins J."/>
            <person name="Heath P."/>
            <person name="Griffiths G."/>
            <person name="Pelan S."/>
            <person name="Grafham D."/>
            <person name="Eichler E.E."/>
            <person name="Weinstock G."/>
            <person name="Mardis E.R."/>
            <person name="Wilson R.K."/>
            <person name="Howe K."/>
            <person name="Flicek P."/>
            <person name="Hubbard T."/>
        </authorList>
    </citation>
    <scope>NUCLEOTIDE SEQUENCE [LARGE SCALE GENOMIC DNA]</scope>
    <source>
        <strain evidence="4 6">C57BL/6J</strain>
    </source>
</reference>
<evidence type="ECO:0000313" key="4">
    <source>
        <dbReference type="Ensembl" id="ENSMUSP00000139165.2"/>
    </source>
</evidence>
<name>V9GXI3_MOUSE</name>
<dbReference type="MGI" id="MGI:95945">
    <property type="gene designation" value="H2-T13"/>
</dbReference>
<dbReference type="GeneTree" id="ENSGT01120000271826"/>
<sequence length="89" mass="9219">MAQRTLFLLLAAALTMIETRADPPKAHVTHHPRPAEPPPSTGSNMVNIAVLVVLGAVIIIEAMVAFVLKSSRKIAILPGPAGTKGSSAS</sequence>
<feature type="transmembrane region" description="Helical" evidence="2">
    <location>
        <begin position="45"/>
        <end position="68"/>
    </location>
</feature>
<evidence type="ECO:0000313" key="5">
    <source>
        <dbReference type="MGI" id="MGI:95945"/>
    </source>
</evidence>
<feature type="chain" id="PRO_5004776351" evidence="3">
    <location>
        <begin position="22"/>
        <end position="89"/>
    </location>
</feature>
<dbReference type="AlphaFoldDB" id="V9GXI3"/>
<dbReference type="ExpressionAtlas" id="V9GXI3">
    <property type="expression patterns" value="baseline and differential"/>
</dbReference>
<evidence type="ECO:0000256" key="2">
    <source>
        <dbReference type="SAM" id="Phobius"/>
    </source>
</evidence>
<evidence type="ECO:0000256" key="3">
    <source>
        <dbReference type="SAM" id="SignalP"/>
    </source>
</evidence>
<keyword evidence="6" id="KW-1185">Reference proteome</keyword>
<reference evidence="4" key="4">
    <citation type="submission" date="2025-09" db="UniProtKB">
        <authorList>
            <consortium name="Ensembl"/>
        </authorList>
    </citation>
    <scope>IDENTIFICATION</scope>
    <source>
        <strain evidence="4">C57BL/6J</strain>
    </source>
</reference>